<dbReference type="GO" id="GO:0090307">
    <property type="term" value="P:mitotic spindle assembly"/>
    <property type="evidence" value="ECO:0007669"/>
    <property type="project" value="TreeGrafter"/>
</dbReference>
<feature type="compositionally biased region" description="Basic and acidic residues" evidence="9">
    <location>
        <begin position="101"/>
        <end position="118"/>
    </location>
</feature>
<dbReference type="OrthoDB" id="1684416at2759"/>
<dbReference type="InterPro" id="IPR027329">
    <property type="entry name" value="TPX2_C"/>
</dbReference>
<keyword evidence="4" id="KW-0963">Cytoplasm</keyword>
<comment type="similarity">
    <text evidence="3">Belongs to the TPX2 family.</text>
</comment>
<evidence type="ECO:0000256" key="1">
    <source>
        <dbReference type="ARBA" id="ARBA00004123"/>
    </source>
</evidence>
<keyword evidence="8" id="KW-0175">Coiled coil</keyword>
<keyword evidence="13" id="KW-1185">Reference proteome</keyword>
<feature type="domain" description="TPX2 central" evidence="11">
    <location>
        <begin position="357"/>
        <end position="458"/>
    </location>
</feature>
<proteinExistence type="inferred from homology"/>
<protein>
    <submittedName>
        <fullName evidence="12">Protein TPX2-like protein</fullName>
    </submittedName>
</protein>
<evidence type="ECO:0000256" key="3">
    <source>
        <dbReference type="ARBA" id="ARBA00005885"/>
    </source>
</evidence>
<dbReference type="Pfam" id="PF06886">
    <property type="entry name" value="TPX2"/>
    <property type="match status" value="1"/>
</dbReference>
<keyword evidence="7" id="KW-0539">Nucleus</keyword>
<evidence type="ECO:0000256" key="2">
    <source>
        <dbReference type="ARBA" id="ARBA00004186"/>
    </source>
</evidence>
<organism evidence="12 13">
    <name type="scientific">Carex littledalei</name>
    <dbReference type="NCBI Taxonomy" id="544730"/>
    <lineage>
        <taxon>Eukaryota</taxon>
        <taxon>Viridiplantae</taxon>
        <taxon>Streptophyta</taxon>
        <taxon>Embryophyta</taxon>
        <taxon>Tracheophyta</taxon>
        <taxon>Spermatophyta</taxon>
        <taxon>Magnoliopsida</taxon>
        <taxon>Liliopsida</taxon>
        <taxon>Poales</taxon>
        <taxon>Cyperaceae</taxon>
        <taxon>Cyperoideae</taxon>
        <taxon>Cariceae</taxon>
        <taxon>Carex</taxon>
        <taxon>Carex subgen. Euthyceras</taxon>
    </lineage>
</organism>
<feature type="region of interest" description="Disordered" evidence="9">
    <location>
        <begin position="746"/>
        <end position="771"/>
    </location>
</feature>
<dbReference type="EMBL" id="SWLB01000014">
    <property type="protein sequence ID" value="KAF3330114.1"/>
    <property type="molecule type" value="Genomic_DNA"/>
</dbReference>
<accession>A0A833QUJ4</accession>
<evidence type="ECO:0000256" key="7">
    <source>
        <dbReference type="ARBA" id="ARBA00023242"/>
    </source>
</evidence>
<dbReference type="GO" id="GO:0060236">
    <property type="term" value="P:regulation of mitotic spindle organization"/>
    <property type="evidence" value="ECO:0007669"/>
    <property type="project" value="InterPro"/>
</dbReference>
<evidence type="ECO:0000256" key="9">
    <source>
        <dbReference type="SAM" id="MobiDB-lite"/>
    </source>
</evidence>
<feature type="compositionally biased region" description="Basic and acidic residues" evidence="9">
    <location>
        <begin position="759"/>
        <end position="771"/>
    </location>
</feature>
<evidence type="ECO:0000256" key="8">
    <source>
        <dbReference type="SAM" id="Coils"/>
    </source>
</evidence>
<dbReference type="GO" id="GO:0008017">
    <property type="term" value="F:microtubule binding"/>
    <property type="evidence" value="ECO:0007669"/>
    <property type="project" value="TreeGrafter"/>
</dbReference>
<keyword evidence="6" id="KW-0206">Cytoskeleton</keyword>
<feature type="coiled-coil region" evidence="8">
    <location>
        <begin position="632"/>
        <end position="665"/>
    </location>
</feature>
<dbReference type="Proteomes" id="UP000623129">
    <property type="component" value="Unassembled WGS sequence"/>
</dbReference>
<feature type="region of interest" description="Disordered" evidence="9">
    <location>
        <begin position="341"/>
        <end position="370"/>
    </location>
</feature>
<reference evidence="12" key="1">
    <citation type="submission" date="2020-01" db="EMBL/GenBank/DDBJ databases">
        <title>Genome sequence of Kobresia littledalei, the first chromosome-level genome in the family Cyperaceae.</title>
        <authorList>
            <person name="Qu G."/>
        </authorList>
    </citation>
    <scope>NUCLEOTIDE SEQUENCE</scope>
    <source>
        <strain evidence="12">C.B.Clarke</strain>
        <tissue evidence="12">Leaf</tissue>
    </source>
</reference>
<evidence type="ECO:0000259" key="11">
    <source>
        <dbReference type="Pfam" id="PF12214"/>
    </source>
</evidence>
<feature type="compositionally biased region" description="Basic and acidic residues" evidence="9">
    <location>
        <begin position="131"/>
        <end position="142"/>
    </location>
</feature>
<dbReference type="InterPro" id="IPR009675">
    <property type="entry name" value="TPX2_fam"/>
</dbReference>
<feature type="region of interest" description="Disordered" evidence="9">
    <location>
        <begin position="89"/>
        <end position="157"/>
    </location>
</feature>
<dbReference type="GO" id="GO:0030295">
    <property type="term" value="F:protein kinase activator activity"/>
    <property type="evidence" value="ECO:0007669"/>
    <property type="project" value="TreeGrafter"/>
</dbReference>
<comment type="subcellular location">
    <subcellularLocation>
        <location evidence="2">Cytoplasm</location>
        <location evidence="2">Cytoskeleton</location>
        <location evidence="2">Spindle</location>
    </subcellularLocation>
    <subcellularLocation>
        <location evidence="1">Nucleus</location>
    </subcellularLocation>
</comment>
<gene>
    <name evidence="12" type="ORF">FCM35_KLT05445</name>
</gene>
<dbReference type="InterPro" id="IPR027330">
    <property type="entry name" value="TPX2_central_dom"/>
</dbReference>
<evidence type="ECO:0000256" key="6">
    <source>
        <dbReference type="ARBA" id="ARBA00023212"/>
    </source>
</evidence>
<dbReference type="PANTHER" id="PTHR14326">
    <property type="entry name" value="TARGETING PROTEIN FOR XKLP2"/>
    <property type="match status" value="1"/>
</dbReference>
<dbReference type="PANTHER" id="PTHR14326:SF44">
    <property type="entry name" value="TARGETING PROTEIN FOR XKLP2"/>
    <property type="match status" value="1"/>
</dbReference>
<feature type="coiled-coil region" evidence="8">
    <location>
        <begin position="700"/>
        <end position="739"/>
    </location>
</feature>
<sequence length="793" mass="90686">MASGSVQIDETYEFSAPGFFDFLKEETQEEIRLAEIWFENSYSHAPSPFMPKIKKERSIKIETLCDFDEVDMEVEKDGELKDQNKQEYEITGTHQGNDAIQESRDQELREESKDRKSISFDCVPNVSGDAHATDSQDPRKETSLIADPEGEETPPFEFPVQPVKKLETINVGFCTPNLVPTTVGKPPKPIPASGVQTVTQVQANPMKGTGPSSSKNLTEKKTASALGNNSCIKKTPLPFHQKNLEYRSLIKSQNGMPKNPAARDIAQENQAVKRQKLDGGKTRQIMNVKPVDLTHKCTAPKRTQEISTSLKGTPFVSAAEAIKRFESGTRDNLRISQNNNKSLHEDSSQAIRRPRLVLTRPKEPELQTSQRVRAVRVKSSEEIEAEMLAKMPKFKARPFNKKILEAPTLPPVNKSTHQPLEFKEFNFKTSERASRHADASSETSSVAGFTFQSQKKPLKLTEARPPQLETSLRARPTKVKSSQELELEEIENATKFKARPLNKKILDRTLDRISINVPKPPLTTPKEFHFATDERLGPATASVLDQFDKLSLHSDSSFHSQKLTIPNPFNLHTEERGLQKEMLLQTQLARKQEEEEKARIPKATPYPYTTDYPVVPSKPVPKPCTKAEGFQLESLVRHEEEMRRKMEERERMEREERKKRIYRAKPILTEDPLPVPAKERKALTEVQAFALHVDQRSTQRQEFDNKIKEKEVMYKRQREEAESTKLMEEEKALKQLRRTMVPHARPLPKFEKPFLPQRSTKEATKAKSPHLHVDERGEIRKQKIHTHTHTFFR</sequence>
<evidence type="ECO:0000313" key="12">
    <source>
        <dbReference type="EMBL" id="KAF3330114.1"/>
    </source>
</evidence>
<evidence type="ECO:0000256" key="5">
    <source>
        <dbReference type="ARBA" id="ARBA00022701"/>
    </source>
</evidence>
<feature type="domain" description="TPX2 C-terminal" evidence="10">
    <location>
        <begin position="689"/>
        <end position="765"/>
    </location>
</feature>
<name>A0A833QUJ4_9POAL</name>
<dbReference type="GO" id="GO:0005819">
    <property type="term" value="C:spindle"/>
    <property type="evidence" value="ECO:0007669"/>
    <property type="project" value="UniProtKB-SubCell"/>
</dbReference>
<dbReference type="GO" id="GO:0005880">
    <property type="term" value="C:nuclear microtubule"/>
    <property type="evidence" value="ECO:0007669"/>
    <property type="project" value="TreeGrafter"/>
</dbReference>
<evidence type="ECO:0000256" key="4">
    <source>
        <dbReference type="ARBA" id="ARBA00022490"/>
    </source>
</evidence>
<evidence type="ECO:0000313" key="13">
    <source>
        <dbReference type="Proteomes" id="UP000623129"/>
    </source>
</evidence>
<evidence type="ECO:0000259" key="10">
    <source>
        <dbReference type="Pfam" id="PF06886"/>
    </source>
</evidence>
<dbReference type="AlphaFoldDB" id="A0A833QUJ4"/>
<keyword evidence="5" id="KW-0493">Microtubule</keyword>
<dbReference type="Pfam" id="PF12214">
    <property type="entry name" value="TPX2_importin"/>
    <property type="match status" value="1"/>
</dbReference>
<comment type="caution">
    <text evidence="12">The sequence shown here is derived from an EMBL/GenBank/DDBJ whole genome shotgun (WGS) entry which is preliminary data.</text>
</comment>